<proteinExistence type="predicted"/>
<dbReference type="PANTHER" id="PTHR33121:SF70">
    <property type="entry name" value="SIGNALING PROTEIN YKOW"/>
    <property type="match status" value="1"/>
</dbReference>
<name>A0A069PBF1_9BURK</name>
<keyword evidence="3" id="KW-1185">Reference proteome</keyword>
<evidence type="ECO:0000313" key="2">
    <source>
        <dbReference type="EMBL" id="KDR37990.1"/>
    </source>
</evidence>
<dbReference type="AlphaFoldDB" id="A0A069PBF1"/>
<dbReference type="STRING" id="60547.GCA_000751215_06626"/>
<protein>
    <recommendedName>
        <fullName evidence="1">EAL domain-containing protein</fullName>
    </recommendedName>
</protein>
<dbReference type="InterPro" id="IPR050706">
    <property type="entry name" value="Cyclic-di-GMP_PDE-like"/>
</dbReference>
<organism evidence="2 3">
    <name type="scientific">Caballeronia glathei</name>
    <dbReference type="NCBI Taxonomy" id="60547"/>
    <lineage>
        <taxon>Bacteria</taxon>
        <taxon>Pseudomonadati</taxon>
        <taxon>Pseudomonadota</taxon>
        <taxon>Betaproteobacteria</taxon>
        <taxon>Burkholderiales</taxon>
        <taxon>Burkholderiaceae</taxon>
        <taxon>Caballeronia</taxon>
    </lineage>
</organism>
<dbReference type="SUPFAM" id="SSF141868">
    <property type="entry name" value="EAL domain-like"/>
    <property type="match status" value="1"/>
</dbReference>
<feature type="domain" description="EAL" evidence="1">
    <location>
        <begin position="1"/>
        <end position="60"/>
    </location>
</feature>
<sequence>MVKAIIELGHELGLRVVAEGVESEHQAHILRGIGCDELQGFLFSTALSSKELWRWTNEREAA</sequence>
<evidence type="ECO:0000259" key="1">
    <source>
        <dbReference type="PROSITE" id="PS50883"/>
    </source>
</evidence>
<dbReference type="Gene3D" id="3.20.20.450">
    <property type="entry name" value="EAL domain"/>
    <property type="match status" value="1"/>
</dbReference>
<dbReference type="Proteomes" id="UP000027466">
    <property type="component" value="Unassembled WGS sequence"/>
</dbReference>
<reference evidence="2 3" key="1">
    <citation type="submission" date="2014-03" db="EMBL/GenBank/DDBJ databases">
        <title>Draft Genome Sequences of Four Burkholderia Strains.</title>
        <authorList>
            <person name="Liu X.Y."/>
            <person name="Li C.X."/>
            <person name="Xu J.H."/>
        </authorList>
    </citation>
    <scope>NUCLEOTIDE SEQUENCE [LARGE SCALE GENOMIC DNA]</scope>
    <source>
        <strain evidence="2 3">DSM 50014</strain>
    </source>
</reference>
<dbReference type="GO" id="GO:0071111">
    <property type="term" value="F:cyclic-guanylate-specific phosphodiesterase activity"/>
    <property type="evidence" value="ECO:0007669"/>
    <property type="project" value="InterPro"/>
</dbReference>
<dbReference type="PROSITE" id="PS50883">
    <property type="entry name" value="EAL"/>
    <property type="match status" value="1"/>
</dbReference>
<evidence type="ECO:0000313" key="3">
    <source>
        <dbReference type="Proteomes" id="UP000027466"/>
    </source>
</evidence>
<dbReference type="InterPro" id="IPR035919">
    <property type="entry name" value="EAL_sf"/>
</dbReference>
<dbReference type="InterPro" id="IPR001633">
    <property type="entry name" value="EAL_dom"/>
</dbReference>
<gene>
    <name evidence="2" type="ORF">BG61_04770</name>
</gene>
<dbReference type="PANTHER" id="PTHR33121">
    <property type="entry name" value="CYCLIC DI-GMP PHOSPHODIESTERASE PDEF"/>
    <property type="match status" value="1"/>
</dbReference>
<dbReference type="EMBL" id="JFHC01000117">
    <property type="protein sequence ID" value="KDR37990.1"/>
    <property type="molecule type" value="Genomic_DNA"/>
</dbReference>
<accession>A0A069PBF1</accession>
<comment type="caution">
    <text evidence="2">The sequence shown here is derived from an EMBL/GenBank/DDBJ whole genome shotgun (WGS) entry which is preliminary data.</text>
</comment>
<dbReference type="Pfam" id="PF00563">
    <property type="entry name" value="EAL"/>
    <property type="match status" value="1"/>
</dbReference>